<reference evidence="2 3" key="1">
    <citation type="submission" date="2017-09" db="EMBL/GenBank/DDBJ databases">
        <authorList>
            <person name="Lee N."/>
            <person name="Cho B.-K."/>
        </authorList>
    </citation>
    <scope>NUCLEOTIDE SEQUENCE [LARGE SCALE GENOMIC DNA]</scope>
    <source>
        <strain evidence="2 3">ATCC 23948</strain>
    </source>
</reference>
<dbReference type="AlphaFoldDB" id="A0AAE6NN00"/>
<evidence type="ECO:0000256" key="1">
    <source>
        <dbReference type="SAM" id="MobiDB-lite"/>
    </source>
</evidence>
<dbReference type="EMBL" id="CP023691">
    <property type="protein sequence ID" value="QEV55777.1"/>
    <property type="molecule type" value="Genomic_DNA"/>
</dbReference>
<name>A0AAE6NN00_STRPT</name>
<feature type="compositionally biased region" description="Pro residues" evidence="1">
    <location>
        <begin position="49"/>
        <end position="62"/>
    </location>
</feature>
<proteinExistence type="predicted"/>
<dbReference type="KEGG" id="spla:CP981_32895"/>
<evidence type="ECO:0000313" key="2">
    <source>
        <dbReference type="EMBL" id="QEV55777.1"/>
    </source>
</evidence>
<accession>A0AAE6NN00</accession>
<protein>
    <submittedName>
        <fullName evidence="2">Uncharacterized protein</fullName>
    </submittedName>
</protein>
<dbReference type="Proteomes" id="UP000325458">
    <property type="component" value="Chromosome"/>
</dbReference>
<evidence type="ECO:0000313" key="3">
    <source>
        <dbReference type="Proteomes" id="UP000325458"/>
    </source>
</evidence>
<sequence>MPHTGAACRGIAVRRGKRLVGAETVGGAGGRRAVAPFADGRGPRRLPRPPRQPRPPRYPARSPPGGGRPAGRFRRG</sequence>
<organism evidence="2 3">
    <name type="scientific">Streptomyces platensis</name>
    <dbReference type="NCBI Taxonomy" id="58346"/>
    <lineage>
        <taxon>Bacteria</taxon>
        <taxon>Bacillati</taxon>
        <taxon>Actinomycetota</taxon>
        <taxon>Actinomycetes</taxon>
        <taxon>Kitasatosporales</taxon>
        <taxon>Streptomycetaceae</taxon>
        <taxon>Streptomyces</taxon>
    </lineage>
</organism>
<gene>
    <name evidence="2" type="ORF">CP981_32895</name>
</gene>
<feature type="region of interest" description="Disordered" evidence="1">
    <location>
        <begin position="23"/>
        <end position="76"/>
    </location>
</feature>